<feature type="region of interest" description="Disordered" evidence="1">
    <location>
        <begin position="35"/>
        <end position="58"/>
    </location>
</feature>
<dbReference type="EMBL" id="VOIH02000007">
    <property type="protein sequence ID" value="KAF3442716.1"/>
    <property type="molecule type" value="Genomic_DNA"/>
</dbReference>
<name>A0A8K0MDJ2_9ROSA</name>
<proteinExistence type="predicted"/>
<comment type="caution">
    <text evidence="2">The sequence shown here is derived from an EMBL/GenBank/DDBJ whole genome shotgun (WGS) entry which is preliminary data.</text>
</comment>
<feature type="compositionally biased region" description="Acidic residues" evidence="1">
    <location>
        <begin position="39"/>
        <end position="58"/>
    </location>
</feature>
<protein>
    <submittedName>
        <fullName evidence="2">Uncharacterized protein</fullName>
    </submittedName>
</protein>
<accession>A0A8K0MDJ2</accession>
<gene>
    <name evidence="2" type="ORF">FNV43_RR16633</name>
</gene>
<sequence length="80" mass="8966">MAERSPKRLRTGADIASSLGDMWLDIGLAAQGLVATMSPEEDENTMEDPEEDKDPEEFEDFVVSEDSLEQVDPWDYPDSD</sequence>
<dbReference type="Proteomes" id="UP000796880">
    <property type="component" value="Unassembled WGS sequence"/>
</dbReference>
<evidence type="ECO:0000313" key="2">
    <source>
        <dbReference type="EMBL" id="KAF3442716.1"/>
    </source>
</evidence>
<reference evidence="2" key="1">
    <citation type="submission" date="2020-03" db="EMBL/GenBank/DDBJ databases">
        <title>A high-quality chromosome-level genome assembly of a woody plant with both climbing and erect habits, Rhamnella rubrinervis.</title>
        <authorList>
            <person name="Lu Z."/>
            <person name="Yang Y."/>
            <person name="Zhu X."/>
            <person name="Sun Y."/>
        </authorList>
    </citation>
    <scope>NUCLEOTIDE SEQUENCE</scope>
    <source>
        <strain evidence="2">BYM</strain>
        <tissue evidence="2">Leaf</tissue>
    </source>
</reference>
<evidence type="ECO:0000313" key="3">
    <source>
        <dbReference type="Proteomes" id="UP000796880"/>
    </source>
</evidence>
<dbReference type="AlphaFoldDB" id="A0A8K0MDJ2"/>
<keyword evidence="3" id="KW-1185">Reference proteome</keyword>
<organism evidence="2 3">
    <name type="scientific">Rhamnella rubrinervis</name>
    <dbReference type="NCBI Taxonomy" id="2594499"/>
    <lineage>
        <taxon>Eukaryota</taxon>
        <taxon>Viridiplantae</taxon>
        <taxon>Streptophyta</taxon>
        <taxon>Embryophyta</taxon>
        <taxon>Tracheophyta</taxon>
        <taxon>Spermatophyta</taxon>
        <taxon>Magnoliopsida</taxon>
        <taxon>eudicotyledons</taxon>
        <taxon>Gunneridae</taxon>
        <taxon>Pentapetalae</taxon>
        <taxon>rosids</taxon>
        <taxon>fabids</taxon>
        <taxon>Rosales</taxon>
        <taxon>Rhamnaceae</taxon>
        <taxon>rhamnoid group</taxon>
        <taxon>Rhamneae</taxon>
        <taxon>Rhamnella</taxon>
    </lineage>
</organism>
<evidence type="ECO:0000256" key="1">
    <source>
        <dbReference type="SAM" id="MobiDB-lite"/>
    </source>
</evidence>